<protein>
    <submittedName>
        <fullName evidence="3">HNH endonuclease</fullName>
    </submittedName>
</protein>
<gene>
    <name evidence="3" type="ORF">KCX82_14285</name>
</gene>
<keyword evidence="3" id="KW-0540">Nuclease</keyword>
<keyword evidence="4" id="KW-1185">Reference proteome</keyword>
<accession>A0A8J7W1F0</accession>
<keyword evidence="3" id="KW-0378">Hydrolase</keyword>
<dbReference type="Pfam" id="PF13392">
    <property type="entry name" value="HNH_3"/>
    <property type="match status" value="1"/>
</dbReference>
<dbReference type="AlphaFoldDB" id="A0A8J7W1F0"/>
<organism evidence="3 4">
    <name type="scientific">Sinanaerobacter chloroacetimidivorans</name>
    <dbReference type="NCBI Taxonomy" id="2818044"/>
    <lineage>
        <taxon>Bacteria</taxon>
        <taxon>Bacillati</taxon>
        <taxon>Bacillota</taxon>
        <taxon>Clostridia</taxon>
        <taxon>Peptostreptococcales</taxon>
        <taxon>Anaerovoracaceae</taxon>
        <taxon>Sinanaerobacter</taxon>
    </lineage>
</organism>
<dbReference type="InterPro" id="IPR010902">
    <property type="entry name" value="NUMOD4"/>
</dbReference>
<dbReference type="EMBL" id="JAGSND010000010">
    <property type="protein sequence ID" value="MBR0599054.1"/>
    <property type="molecule type" value="Genomic_DNA"/>
</dbReference>
<dbReference type="GO" id="GO:0004519">
    <property type="term" value="F:endonuclease activity"/>
    <property type="evidence" value="ECO:0007669"/>
    <property type="project" value="UniProtKB-KW"/>
</dbReference>
<proteinExistence type="predicted"/>
<comment type="caution">
    <text evidence="3">The sequence shown here is derived from an EMBL/GenBank/DDBJ whole genome shotgun (WGS) entry which is preliminary data.</text>
</comment>
<dbReference type="RefSeq" id="WP_227019188.1">
    <property type="nucleotide sequence ID" value="NZ_JAGSND010000010.1"/>
</dbReference>
<evidence type="ECO:0000259" key="1">
    <source>
        <dbReference type="Pfam" id="PF07463"/>
    </source>
</evidence>
<name>A0A8J7W1F0_9FIRM</name>
<evidence type="ECO:0000313" key="4">
    <source>
        <dbReference type="Proteomes" id="UP000675664"/>
    </source>
</evidence>
<dbReference type="SUPFAM" id="SSF54060">
    <property type="entry name" value="His-Me finger endonucleases"/>
    <property type="match status" value="1"/>
</dbReference>
<reference evidence="3" key="2">
    <citation type="submission" date="2021-04" db="EMBL/GenBank/DDBJ databases">
        <authorList>
            <person name="Liu J."/>
        </authorList>
    </citation>
    <scope>NUCLEOTIDE SEQUENCE</scope>
    <source>
        <strain evidence="3">BAD-6</strain>
    </source>
</reference>
<dbReference type="Proteomes" id="UP000675664">
    <property type="component" value="Unassembled WGS sequence"/>
</dbReference>
<evidence type="ECO:0000259" key="2">
    <source>
        <dbReference type="Pfam" id="PF13392"/>
    </source>
</evidence>
<sequence>MNNKNIEVWQDMKGYDGYQISNLGRARKIYNGKILKPVFRKDFNGMCYRMEIGKGLYSTRLISVLMDINFNGKEDRLQRKAKAKYVDFLDNDEWFDIPDYEGLYKINRNGDVINRKGRLISKHKHKKYIRINLYKDGKEKSWRLHRLVAITFIPNPNNYLEVNHKDEDPSNNTVNNLEWCTGAYNLWYSSKAEREKRLRERLSA</sequence>
<feature type="domain" description="NUMOD4" evidence="1">
    <location>
        <begin position="7"/>
        <end position="44"/>
    </location>
</feature>
<dbReference type="InterPro" id="IPR003615">
    <property type="entry name" value="HNH_nuc"/>
</dbReference>
<dbReference type="Gene3D" id="3.90.75.20">
    <property type="match status" value="2"/>
</dbReference>
<feature type="domain" description="HNH nuclease" evidence="2">
    <location>
        <begin position="144"/>
        <end position="185"/>
    </location>
</feature>
<dbReference type="InterPro" id="IPR044925">
    <property type="entry name" value="His-Me_finger_sf"/>
</dbReference>
<keyword evidence="3" id="KW-0255">Endonuclease</keyword>
<reference evidence="3" key="1">
    <citation type="submission" date="2021-04" db="EMBL/GenBank/DDBJ databases">
        <title>Sinoanaerobacter chloroacetimidivorans sp. nov., an obligate anaerobic bacterium isolated from anaerobic sludge.</title>
        <authorList>
            <person name="Bao Y."/>
        </authorList>
    </citation>
    <scope>NUCLEOTIDE SEQUENCE</scope>
    <source>
        <strain evidence="3">BAD-6</strain>
    </source>
</reference>
<evidence type="ECO:0000313" key="3">
    <source>
        <dbReference type="EMBL" id="MBR0599054.1"/>
    </source>
</evidence>
<dbReference type="GO" id="GO:0016788">
    <property type="term" value="F:hydrolase activity, acting on ester bonds"/>
    <property type="evidence" value="ECO:0007669"/>
    <property type="project" value="InterPro"/>
</dbReference>
<dbReference type="Pfam" id="PF07463">
    <property type="entry name" value="NUMOD4"/>
    <property type="match status" value="1"/>
</dbReference>